<keyword evidence="1" id="KW-1133">Transmembrane helix</keyword>
<feature type="transmembrane region" description="Helical" evidence="1">
    <location>
        <begin position="6"/>
        <end position="28"/>
    </location>
</feature>
<keyword evidence="1" id="KW-0472">Membrane</keyword>
<evidence type="ECO:0000313" key="3">
    <source>
        <dbReference type="Proteomes" id="UP001500880"/>
    </source>
</evidence>
<dbReference type="Gene3D" id="1.10.1760.20">
    <property type="match status" value="1"/>
</dbReference>
<feature type="transmembrane region" description="Helical" evidence="1">
    <location>
        <begin position="40"/>
        <end position="58"/>
    </location>
</feature>
<evidence type="ECO:0000256" key="1">
    <source>
        <dbReference type="SAM" id="Phobius"/>
    </source>
</evidence>
<dbReference type="Proteomes" id="UP001500880">
    <property type="component" value="Unassembled WGS sequence"/>
</dbReference>
<feature type="transmembrane region" description="Helical" evidence="1">
    <location>
        <begin position="107"/>
        <end position="131"/>
    </location>
</feature>
<reference evidence="3" key="1">
    <citation type="journal article" date="2019" name="Int. J. Syst. Evol. Microbiol.">
        <title>The Global Catalogue of Microorganisms (GCM) 10K type strain sequencing project: providing services to taxonomists for standard genome sequencing and annotation.</title>
        <authorList>
            <consortium name="The Broad Institute Genomics Platform"/>
            <consortium name="The Broad Institute Genome Sequencing Center for Infectious Disease"/>
            <person name="Wu L."/>
            <person name="Ma J."/>
        </authorList>
    </citation>
    <scope>NUCLEOTIDE SEQUENCE [LARGE SCALE GENOMIC DNA]</scope>
    <source>
        <strain evidence="3">JCM 12389</strain>
    </source>
</reference>
<keyword evidence="1" id="KW-0812">Transmembrane</keyword>
<comment type="caution">
    <text evidence="2">The sequence shown here is derived from an EMBL/GenBank/DDBJ whole genome shotgun (WGS) entry which is preliminary data.</text>
</comment>
<feature type="transmembrane region" description="Helical" evidence="1">
    <location>
        <begin position="78"/>
        <end position="95"/>
    </location>
</feature>
<gene>
    <name evidence="2" type="ORF">GCM10008986_08850</name>
</gene>
<sequence>MKKEKGLLHDFTLLAILLIPVGIALNFVTSQIVQLLRLPLHFDVIGTVVVSMIAGPWVGAVTGVATNVVTSLTNPTSLFFAPVSIAIGLLIGYMSRAGMFKKLWTTIVSGVVITLITVVVSAPISVLVFGGATGKSVDTVTGVFLASTQDIWTSVFSSSILVNSVDKILSVLIAYIIVKKMSSRYLAKMNYGDPFITH</sequence>
<evidence type="ECO:0000313" key="2">
    <source>
        <dbReference type="EMBL" id="GAA0485762.1"/>
    </source>
</evidence>
<accession>A0ABN1AX87</accession>
<dbReference type="EMBL" id="BAAADO010000002">
    <property type="protein sequence ID" value="GAA0485762.1"/>
    <property type="molecule type" value="Genomic_DNA"/>
</dbReference>
<protein>
    <submittedName>
        <fullName evidence="2">ECF transporter S component</fullName>
    </submittedName>
</protein>
<dbReference type="InterPro" id="IPR024529">
    <property type="entry name" value="ECF_trnsprt_substrate-spec"/>
</dbReference>
<keyword evidence="3" id="KW-1185">Reference proteome</keyword>
<dbReference type="Pfam" id="PF12822">
    <property type="entry name" value="ECF_trnsprt"/>
    <property type="match status" value="1"/>
</dbReference>
<organism evidence="2 3">
    <name type="scientific">Salinibacillus aidingensis</name>
    <dbReference type="NCBI Taxonomy" id="237684"/>
    <lineage>
        <taxon>Bacteria</taxon>
        <taxon>Bacillati</taxon>
        <taxon>Bacillota</taxon>
        <taxon>Bacilli</taxon>
        <taxon>Bacillales</taxon>
        <taxon>Bacillaceae</taxon>
        <taxon>Salinibacillus</taxon>
    </lineage>
</organism>
<proteinExistence type="predicted"/>
<dbReference type="RefSeq" id="WP_343838062.1">
    <property type="nucleotide sequence ID" value="NZ_BAAADO010000002.1"/>
</dbReference>
<name>A0ABN1AX87_9BACI</name>